<evidence type="ECO:0000256" key="3">
    <source>
        <dbReference type="SAM" id="MobiDB-lite"/>
    </source>
</evidence>
<name>A0A6A6TAF8_9PLEO</name>
<dbReference type="SUPFAM" id="SSF48150">
    <property type="entry name" value="DNA-glycosylase"/>
    <property type="match status" value="1"/>
</dbReference>
<accession>A0A6A6TAF8</accession>
<dbReference type="PANTHER" id="PTHR15074">
    <property type="entry name" value="METHYL-CPG-BINDING PROTEIN"/>
    <property type="match status" value="1"/>
</dbReference>
<evidence type="ECO:0000259" key="4">
    <source>
        <dbReference type="Pfam" id="PF00730"/>
    </source>
</evidence>
<reference evidence="5" key="1">
    <citation type="journal article" date="2020" name="Stud. Mycol.">
        <title>101 Dothideomycetes genomes: a test case for predicting lifestyles and emergence of pathogens.</title>
        <authorList>
            <person name="Haridas S."/>
            <person name="Albert R."/>
            <person name="Binder M."/>
            <person name="Bloem J."/>
            <person name="Labutti K."/>
            <person name="Salamov A."/>
            <person name="Andreopoulos B."/>
            <person name="Baker S."/>
            <person name="Barry K."/>
            <person name="Bills G."/>
            <person name="Bluhm B."/>
            <person name="Cannon C."/>
            <person name="Castanera R."/>
            <person name="Culley D."/>
            <person name="Daum C."/>
            <person name="Ezra D."/>
            <person name="Gonzalez J."/>
            <person name="Henrissat B."/>
            <person name="Kuo A."/>
            <person name="Liang C."/>
            <person name="Lipzen A."/>
            <person name="Lutzoni F."/>
            <person name="Magnuson J."/>
            <person name="Mondo S."/>
            <person name="Nolan M."/>
            <person name="Ohm R."/>
            <person name="Pangilinan J."/>
            <person name="Park H.-J."/>
            <person name="Ramirez L."/>
            <person name="Alfaro M."/>
            <person name="Sun H."/>
            <person name="Tritt A."/>
            <person name="Yoshinaga Y."/>
            <person name="Zwiers L.-H."/>
            <person name="Turgeon B."/>
            <person name="Goodwin S."/>
            <person name="Spatafora J."/>
            <person name="Crous P."/>
            <person name="Grigoriev I."/>
        </authorList>
    </citation>
    <scope>NUCLEOTIDE SEQUENCE</scope>
    <source>
        <strain evidence="5">CBS 122681</strain>
    </source>
</reference>
<dbReference type="AlphaFoldDB" id="A0A6A6TAF8"/>
<proteinExistence type="predicted"/>
<dbReference type="Pfam" id="PF00730">
    <property type="entry name" value="HhH-GPD"/>
    <property type="match status" value="1"/>
</dbReference>
<dbReference type="InterPro" id="IPR003265">
    <property type="entry name" value="HhH-GPD_domain"/>
</dbReference>
<dbReference type="PANTHER" id="PTHR15074:SF0">
    <property type="entry name" value="METHYL-CPG-BINDING DOMAIN PROTEIN 4-LIKE PROTEIN"/>
    <property type="match status" value="1"/>
</dbReference>
<sequence>MARILQDKKAISDAWALEDAAQKLSEAAQELQKLEFPQYLYFPKDIVIGTTRGRTATKLNTVHPRNPSFLDPGKGPHIVKAASNTEPGLTLDISYLKRVSDVSNPLPSSSPFISEIPRVPLGRPRPGTTKRKTGAVSSHFAPSSSLGLLAQPSPAKPKPKPTPKLSPHFPGSTTIPPVALDHFSQYSLPSNLPFTLQPAPFGLIQERIADSLYALVVQAILWNKTKGTMARPILFTLLSTYPTPDTLAQANEEEVEAIIRTLGLQKRRAKTLINVGKAWVERPPTSGRRYGRRNYPSYPHPHASSSFSLTKCKPLRDGELLEEGDEREGWEIAHLPGIGEYALDSYRIFGRDRLRAVEGMEGVEPEWKRVTPRDKELAPYVRFKWAQEGWEYDIATGTRRRMSIYGSDAQVGGEAEVAEEEADEQR</sequence>
<dbReference type="Proteomes" id="UP000799324">
    <property type="component" value="Unassembled WGS sequence"/>
</dbReference>
<gene>
    <name evidence="5" type="ORF">K491DRAFT_692247</name>
</gene>
<dbReference type="GO" id="GO:0003824">
    <property type="term" value="F:catalytic activity"/>
    <property type="evidence" value="ECO:0007669"/>
    <property type="project" value="InterPro"/>
</dbReference>
<protein>
    <submittedName>
        <fullName evidence="5">DNA glycosylase</fullName>
    </submittedName>
</protein>
<dbReference type="Gene3D" id="1.10.340.30">
    <property type="entry name" value="Hypothetical protein, domain 2"/>
    <property type="match status" value="1"/>
</dbReference>
<dbReference type="InterPro" id="IPR011257">
    <property type="entry name" value="DNA_glycosylase"/>
</dbReference>
<dbReference type="OrthoDB" id="10265068at2759"/>
<dbReference type="GO" id="GO:0005634">
    <property type="term" value="C:nucleus"/>
    <property type="evidence" value="ECO:0007669"/>
    <property type="project" value="UniProtKB-SubCell"/>
</dbReference>
<dbReference type="GO" id="GO:0006285">
    <property type="term" value="P:base-excision repair, AP site formation"/>
    <property type="evidence" value="ECO:0007669"/>
    <property type="project" value="UniProtKB-ARBA"/>
</dbReference>
<comment type="subcellular location">
    <subcellularLocation>
        <location evidence="1">Nucleus</location>
    </subcellularLocation>
</comment>
<dbReference type="InterPro" id="IPR045138">
    <property type="entry name" value="MeCP2/MBD4"/>
</dbReference>
<evidence type="ECO:0000313" key="5">
    <source>
        <dbReference type="EMBL" id="KAF2656231.1"/>
    </source>
</evidence>
<evidence type="ECO:0000256" key="2">
    <source>
        <dbReference type="ARBA" id="ARBA00023242"/>
    </source>
</evidence>
<keyword evidence="2" id="KW-0539">Nucleus</keyword>
<dbReference type="EMBL" id="MU004339">
    <property type="protein sequence ID" value="KAF2656231.1"/>
    <property type="molecule type" value="Genomic_DNA"/>
</dbReference>
<evidence type="ECO:0000313" key="6">
    <source>
        <dbReference type="Proteomes" id="UP000799324"/>
    </source>
</evidence>
<feature type="domain" description="HhH-GPD" evidence="4">
    <location>
        <begin position="218"/>
        <end position="291"/>
    </location>
</feature>
<evidence type="ECO:0000256" key="1">
    <source>
        <dbReference type="ARBA" id="ARBA00004123"/>
    </source>
</evidence>
<organism evidence="5 6">
    <name type="scientific">Lophiostoma macrostomum CBS 122681</name>
    <dbReference type="NCBI Taxonomy" id="1314788"/>
    <lineage>
        <taxon>Eukaryota</taxon>
        <taxon>Fungi</taxon>
        <taxon>Dikarya</taxon>
        <taxon>Ascomycota</taxon>
        <taxon>Pezizomycotina</taxon>
        <taxon>Dothideomycetes</taxon>
        <taxon>Pleosporomycetidae</taxon>
        <taxon>Pleosporales</taxon>
        <taxon>Lophiostomataceae</taxon>
        <taxon>Lophiostoma</taxon>
    </lineage>
</organism>
<feature type="compositionally biased region" description="Pro residues" evidence="3">
    <location>
        <begin position="154"/>
        <end position="164"/>
    </location>
</feature>
<feature type="region of interest" description="Disordered" evidence="3">
    <location>
        <begin position="114"/>
        <end position="168"/>
    </location>
</feature>
<keyword evidence="6" id="KW-1185">Reference proteome</keyword>
<dbReference type="GO" id="GO:0003677">
    <property type="term" value="F:DNA binding"/>
    <property type="evidence" value="ECO:0007669"/>
    <property type="project" value="InterPro"/>
</dbReference>